<comment type="caution">
    <text evidence="4">The sequence shown here is derived from an EMBL/GenBank/DDBJ whole genome shotgun (WGS) entry which is preliminary data.</text>
</comment>
<accession>A0A433CZ50</accession>
<dbReference type="AlphaFoldDB" id="A0A433CZ50"/>
<keyword evidence="2" id="KW-0234">DNA repair</keyword>
<sequence>MTSPVVDDLAQRKQSAALLVHLWKRRHADIVRSNNRTIQYLTQITKALVLRTHALGFEMTDSVIKLFGDPQVGKKASEGFNVIIGDDELVLNKASFAVIKVAQFNSDVTNQSPSFSCCISNAFSITACQAWFLDSSRRWTVRTMHLCCISKSNNLLFAYFSDATDVKHNHLIALSYVLRNIPKQVLLNELPPLRFETQYFAWNHNLQIHSSNDISNHFIFHQLFPLLIQSLSLPYPSLKIATLNTFYMATTDAPQVVAAHIQTLIPALLGLSKMAEPNTMKVRIAALRCLAQYPSALRYDILHPYKTQVLLELGQALDDNKRLVRRHAVDCRARWFAAFITKCRSNFYTGIPSHHNEPGKVELEKETKKQADMINS</sequence>
<evidence type="ECO:0000256" key="1">
    <source>
        <dbReference type="ARBA" id="ARBA00009340"/>
    </source>
</evidence>
<dbReference type="GO" id="GO:0051604">
    <property type="term" value="P:protein maturation"/>
    <property type="evidence" value="ECO:0007669"/>
    <property type="project" value="UniProtKB-UniRule"/>
</dbReference>
<gene>
    <name evidence="4" type="ORF">BC936DRAFT_136627</name>
</gene>
<dbReference type="InterPro" id="IPR039920">
    <property type="entry name" value="MMS19"/>
</dbReference>
<evidence type="ECO:0000259" key="3">
    <source>
        <dbReference type="Pfam" id="PF12460"/>
    </source>
</evidence>
<dbReference type="InterPro" id="IPR011989">
    <property type="entry name" value="ARM-like"/>
</dbReference>
<feature type="domain" description="MMS19 C-terminal" evidence="3">
    <location>
        <begin position="33"/>
        <end position="101"/>
    </location>
</feature>
<keyword evidence="2" id="KW-0539">Nucleus</keyword>
<organism evidence="4 5">
    <name type="scientific">Jimgerdemannia flammicorona</name>
    <dbReference type="NCBI Taxonomy" id="994334"/>
    <lineage>
        <taxon>Eukaryota</taxon>
        <taxon>Fungi</taxon>
        <taxon>Fungi incertae sedis</taxon>
        <taxon>Mucoromycota</taxon>
        <taxon>Mucoromycotina</taxon>
        <taxon>Endogonomycetes</taxon>
        <taxon>Endogonales</taxon>
        <taxon>Endogonaceae</taxon>
        <taxon>Jimgerdemannia</taxon>
    </lineage>
</organism>
<dbReference type="InterPro" id="IPR024687">
    <property type="entry name" value="MMS19_C"/>
</dbReference>
<dbReference type="Proteomes" id="UP000268093">
    <property type="component" value="Unassembled WGS sequence"/>
</dbReference>
<name>A0A433CZ50_9FUNG</name>
<dbReference type="GO" id="GO:0005634">
    <property type="term" value="C:nucleus"/>
    <property type="evidence" value="ECO:0007669"/>
    <property type="project" value="UniProtKB-SubCell"/>
</dbReference>
<feature type="domain" description="MMS19 C-terminal" evidence="3">
    <location>
        <begin position="221"/>
        <end position="292"/>
    </location>
</feature>
<dbReference type="PANTHER" id="PTHR12891">
    <property type="entry name" value="DNA REPAIR/TRANSCRIPTION PROTEIN MET18/MMS19"/>
    <property type="match status" value="1"/>
</dbReference>
<comment type="function">
    <text evidence="2">Key component of the cytosolic iron-sulfur protein assembly (CIA) complex, a multiprotein complex that mediates the incorporation of iron-sulfur cluster into apoproteins specifically involved in DNA metabolism and genomic integrity. In the CIA complex, MMS19 acts as an adapter between early-acting CIA components and a subset of cellular target iron-sulfur proteins.</text>
</comment>
<dbReference type="GO" id="GO:0006281">
    <property type="term" value="P:DNA repair"/>
    <property type="evidence" value="ECO:0007669"/>
    <property type="project" value="UniProtKB-UniRule"/>
</dbReference>
<comment type="subcellular location">
    <subcellularLocation>
        <location evidence="2">Nucleus</location>
    </subcellularLocation>
</comment>
<proteinExistence type="inferred from homology"/>
<dbReference type="SUPFAM" id="SSF48371">
    <property type="entry name" value="ARM repeat"/>
    <property type="match status" value="1"/>
</dbReference>
<dbReference type="InterPro" id="IPR016024">
    <property type="entry name" value="ARM-type_fold"/>
</dbReference>
<dbReference type="EMBL" id="RBNI01010166">
    <property type="protein sequence ID" value="RUP43855.1"/>
    <property type="molecule type" value="Genomic_DNA"/>
</dbReference>
<keyword evidence="2" id="KW-0227">DNA damage</keyword>
<dbReference type="PANTHER" id="PTHR12891:SF0">
    <property type="entry name" value="MMS19 NUCLEOTIDE EXCISION REPAIR PROTEIN HOMOLOG"/>
    <property type="match status" value="1"/>
</dbReference>
<keyword evidence="5" id="KW-1185">Reference proteome</keyword>
<dbReference type="OrthoDB" id="342900at2759"/>
<evidence type="ECO:0000313" key="4">
    <source>
        <dbReference type="EMBL" id="RUP43855.1"/>
    </source>
</evidence>
<dbReference type="Pfam" id="PF12460">
    <property type="entry name" value="MMS19_C"/>
    <property type="match status" value="2"/>
</dbReference>
<comment type="similarity">
    <text evidence="1 2">Belongs to the MET18/MMS19 family.</text>
</comment>
<evidence type="ECO:0000256" key="2">
    <source>
        <dbReference type="RuleBase" id="RU367072"/>
    </source>
</evidence>
<dbReference type="Gene3D" id="1.25.10.10">
    <property type="entry name" value="Leucine-rich Repeat Variant"/>
    <property type="match status" value="1"/>
</dbReference>
<evidence type="ECO:0000313" key="5">
    <source>
        <dbReference type="Proteomes" id="UP000268093"/>
    </source>
</evidence>
<dbReference type="GO" id="GO:0016226">
    <property type="term" value="P:iron-sulfur cluster assembly"/>
    <property type="evidence" value="ECO:0007669"/>
    <property type="project" value="UniProtKB-UniRule"/>
</dbReference>
<protein>
    <recommendedName>
        <fullName evidence="2">MMS19 nucleotide excision repair protein</fullName>
    </recommendedName>
</protein>
<dbReference type="GO" id="GO:0097361">
    <property type="term" value="C:cytosolic [4Fe-4S] assembly targeting complex"/>
    <property type="evidence" value="ECO:0007669"/>
    <property type="project" value="UniProtKB-UniRule"/>
</dbReference>
<reference evidence="4 5" key="1">
    <citation type="journal article" date="2018" name="New Phytol.">
        <title>Phylogenomics of Endogonaceae and evolution of mycorrhizas within Mucoromycota.</title>
        <authorList>
            <person name="Chang Y."/>
            <person name="Desiro A."/>
            <person name="Na H."/>
            <person name="Sandor L."/>
            <person name="Lipzen A."/>
            <person name="Clum A."/>
            <person name="Barry K."/>
            <person name="Grigoriev I.V."/>
            <person name="Martin F.M."/>
            <person name="Stajich J.E."/>
            <person name="Smith M.E."/>
            <person name="Bonito G."/>
            <person name="Spatafora J.W."/>
        </authorList>
    </citation>
    <scope>NUCLEOTIDE SEQUENCE [LARGE SCALE GENOMIC DNA]</scope>
    <source>
        <strain evidence="4 5">GMNB39</strain>
    </source>
</reference>